<dbReference type="AlphaFoldDB" id="A0A1J0WGF6"/>
<organism evidence="1 2">
    <name type="scientific">Sulfitobacter alexandrii</name>
    <dbReference type="NCBI Taxonomy" id="1917485"/>
    <lineage>
        <taxon>Bacteria</taxon>
        <taxon>Pseudomonadati</taxon>
        <taxon>Pseudomonadota</taxon>
        <taxon>Alphaproteobacteria</taxon>
        <taxon>Rhodobacterales</taxon>
        <taxon>Roseobacteraceae</taxon>
        <taxon>Sulfitobacter</taxon>
    </lineage>
</organism>
<reference evidence="1 2" key="1">
    <citation type="submission" date="2016-11" db="EMBL/GenBank/DDBJ databases">
        <title>Complete genome sequence of Sulfitobacter sp. AM1-D1, a toxic bacteria associated with marine dinoflagellate Alexandrium minutum in East China Sea.</title>
        <authorList>
            <person name="Yang Q."/>
            <person name="Zhang X."/>
            <person name="Tian X."/>
        </authorList>
    </citation>
    <scope>NUCLEOTIDE SEQUENCE [LARGE SCALE GENOMIC DNA]</scope>
    <source>
        <strain evidence="1 2">AM1-D1</strain>
    </source>
</reference>
<dbReference type="RefSeq" id="WP_071971744.1">
    <property type="nucleotide sequence ID" value="NZ_CP018076.1"/>
</dbReference>
<name>A0A1J0WGF6_9RHOB</name>
<evidence type="ECO:0000313" key="2">
    <source>
        <dbReference type="Proteomes" id="UP000181897"/>
    </source>
</evidence>
<keyword evidence="2" id="KW-1185">Reference proteome</keyword>
<dbReference type="EMBL" id="CP018076">
    <property type="protein sequence ID" value="APE43413.1"/>
    <property type="molecule type" value="Genomic_DNA"/>
</dbReference>
<dbReference type="KEGG" id="suam:BOO69_08280"/>
<accession>A0A1J0WGF6</accession>
<sequence length="62" mass="6666">MKIRVLEDAHHRLGGARSQSFRANGGSEGKGIYDVPKATADALIARKVAEAFTGPETRQKEA</sequence>
<protein>
    <submittedName>
        <fullName evidence="1">Uncharacterized protein</fullName>
    </submittedName>
</protein>
<dbReference type="STRING" id="1917485.BOO69_08280"/>
<proteinExistence type="predicted"/>
<gene>
    <name evidence="1" type="ORF">BOO69_08280</name>
</gene>
<dbReference type="Proteomes" id="UP000181897">
    <property type="component" value="Chromosome"/>
</dbReference>
<evidence type="ECO:0000313" key="1">
    <source>
        <dbReference type="EMBL" id="APE43413.1"/>
    </source>
</evidence>